<evidence type="ECO:0000256" key="4">
    <source>
        <dbReference type="ARBA" id="ARBA00022989"/>
    </source>
</evidence>
<dbReference type="InterPro" id="IPR031778">
    <property type="entry name" value="Sortilin_N"/>
</dbReference>
<dbReference type="STRING" id="1314777.A0A164WD23"/>
<keyword evidence="4 7" id="KW-1133">Transmembrane helix</keyword>
<keyword evidence="2 7" id="KW-0812">Transmembrane</keyword>
<dbReference type="OrthoDB" id="443634at2759"/>
<proteinExistence type="predicted"/>
<evidence type="ECO:0000313" key="10">
    <source>
        <dbReference type="EMBL" id="KZS94948.1"/>
    </source>
</evidence>
<keyword evidence="6" id="KW-0325">Glycoprotein</keyword>
<name>A0A164WD23_9AGAM</name>
<dbReference type="InterPro" id="IPR031777">
    <property type="entry name" value="Sortilin_C"/>
</dbReference>
<dbReference type="Gene3D" id="2.10.70.80">
    <property type="match status" value="2"/>
</dbReference>
<sequence length="1483" mass="164349">MRALSTLYTLLFSFFLSRSLKGVRADDPIVISNTFANLPGKLVYFDDTLNVVYHDSIEGTVHLSTDEGRTWKPVAGVPKGQAVLFVEHPFDNTYAFIVGPDKTHWRTKDRGLTWQSFQTPVMAAFVANPFSFHVDKDKVGYVLFQGTVCTNRIFDRVCHDETYYTKDAFTSEPTKLLSQTTKCLFAHSSKDFKHEAPSDLIYCLAFETTSSSGQHQLSGSRLYSTTDFFQNDVNLVDFGVGKQARGLVGLAIVSKFMVAALKDLSESANGQMLLYVSVDANNWAQALFPHASNSALRENAYTIVESTTHSLAVDVLLHSSSTIGTLFVSNSNGTFFRESLQNTNRDLMGFVDFEELIGVEGVGIANIVGNVQEVDGRQAEKQLISRITFDDGSSWTPIKAPSQDVNGQPIGCDTSNTESCSLHLYSVTTPHNLGRVFSSTAPGFVMGVGSVGPYIKPYQECDTFLSTDAGLTWKMIHADAHKYEFGDQGSILVIVNDEEATDVLRYSYDSGQTWHDLSLGVSVGARLLTTIPDSTSQKFLLLGTLARREQKGQGNHVMLYLDFAPIQKRECDHNPNSGDFEKWYARSGTGNQCVMGHKQYYWRRKANADCFVGHKFEDPVAIEENCPCTDEDFECDYNFVLSHGECIPAGPLPVGPGVCTGGQPGSKYLGSSGYRKIPGNTCEKGLDKEKPVYRDCASAQPPEGEVIHASFDFDSPIAQYEFFRDSHTLLVRLKDQTIWQSSNEGYTWTRLDLQGDKFLAFYIHSYTDHRAFLITPSQRVWFTTNAGQKWESFNAPSPPNGFGLAAIAFHPRQSNWLIWTGNVNCVTGVVGDCRAQAQVTTDNGRGWQLVENYVQTCQWARDKDLKVDEKQIICMSYKDKSGDQRNFGNSNPLQLVTGSPFYGKKTTLFNQVVGFAKFSEYLIVAEYQPADGSLDLQVSLDGRNFATGLFPPSMRPDNHAYTVLESSTDSVFLHLTTSDMRSVEFGNLLKSNSNGTYYGVSIENVNRNTAGFVDFEKMIGLDGIALINVVANPDSAKLSGTKELQTRITHNDGGTWATLNPPQKDSVGQTYKCTSTKCALHIHGYTERFDVRSTFSSPAIPGILMAVGNVGETLAPYPESDTFISRDAGFTWQEVHKDAHVWEFGDSGSILVMANDEVATDHVLYSTDEGTSWKEYNFGQNMRVKAIRNVPSDTSRKFVLFGYPARQNTKSIAVHLDFTQLTTKKCILNSNDPNNDDFELWSPAEARAEACLFGRKMQFHRRIRDRNCFIGDIQLKPTTIVNNCTCSAADFECEFNHVRDGAGNCVLVSGAKPLSIDTSATECRDPLADYWYERTAYRKIPYSSCEGGDRPDRGVRHDCPGLRGHSALFWIFITMIPFAFAGLAAWWYWKRSGLARGTIRLPDGRSATPGSGLTFPDSGPLATIASIPYFIIGVAGIAWTRISNALPRIPGINLTRGGLGAGRGYRSVAVDEDAQVLRFEDEE</sequence>
<dbReference type="GO" id="GO:0016787">
    <property type="term" value="F:hydrolase activity"/>
    <property type="evidence" value="ECO:0007669"/>
    <property type="project" value="UniProtKB-KW"/>
</dbReference>
<comment type="subcellular location">
    <subcellularLocation>
        <location evidence="1">Membrane</location>
    </subcellularLocation>
</comment>
<dbReference type="InterPro" id="IPR050310">
    <property type="entry name" value="VPS10-sortilin"/>
</dbReference>
<evidence type="ECO:0000256" key="7">
    <source>
        <dbReference type="SAM" id="Phobius"/>
    </source>
</evidence>
<dbReference type="GO" id="GO:0006895">
    <property type="term" value="P:Golgi to endosome transport"/>
    <property type="evidence" value="ECO:0007669"/>
    <property type="project" value="TreeGrafter"/>
</dbReference>
<keyword evidence="5 7" id="KW-0472">Membrane</keyword>
<dbReference type="PANTHER" id="PTHR12106">
    <property type="entry name" value="SORTILIN RELATED"/>
    <property type="match status" value="1"/>
</dbReference>
<keyword evidence="3" id="KW-0677">Repeat</keyword>
<dbReference type="Gene3D" id="2.130.10.10">
    <property type="entry name" value="YVTN repeat-like/Quinoprotein amine dehydrogenase"/>
    <property type="match status" value="2"/>
</dbReference>
<dbReference type="GO" id="GO:0005794">
    <property type="term" value="C:Golgi apparatus"/>
    <property type="evidence" value="ECO:0007669"/>
    <property type="project" value="TreeGrafter"/>
</dbReference>
<dbReference type="PANTHER" id="PTHR12106:SF27">
    <property type="entry name" value="SORTILIN-RELATED RECEPTOR"/>
    <property type="match status" value="1"/>
</dbReference>
<keyword evidence="8" id="KW-0732">Signal</keyword>
<accession>A0A164WD23</accession>
<evidence type="ECO:0000256" key="5">
    <source>
        <dbReference type="ARBA" id="ARBA00023136"/>
    </source>
</evidence>
<evidence type="ECO:0000256" key="6">
    <source>
        <dbReference type="ARBA" id="ARBA00023180"/>
    </source>
</evidence>
<feature type="signal peptide" evidence="8">
    <location>
        <begin position="1"/>
        <end position="25"/>
    </location>
</feature>
<evidence type="ECO:0000256" key="2">
    <source>
        <dbReference type="ARBA" id="ARBA00022692"/>
    </source>
</evidence>
<keyword evidence="10" id="KW-0378">Hydrolase</keyword>
<evidence type="ECO:0000259" key="9">
    <source>
        <dbReference type="SMART" id="SM00602"/>
    </source>
</evidence>
<dbReference type="GO" id="GO:0006896">
    <property type="term" value="P:Golgi to vacuole transport"/>
    <property type="evidence" value="ECO:0007669"/>
    <property type="project" value="TreeGrafter"/>
</dbReference>
<evidence type="ECO:0000256" key="8">
    <source>
        <dbReference type="SAM" id="SignalP"/>
    </source>
</evidence>
<dbReference type="GO" id="GO:0016020">
    <property type="term" value="C:membrane"/>
    <property type="evidence" value="ECO:0007669"/>
    <property type="project" value="UniProtKB-SubCell"/>
</dbReference>
<evidence type="ECO:0000313" key="11">
    <source>
        <dbReference type="Proteomes" id="UP000076722"/>
    </source>
</evidence>
<organism evidence="10 11">
    <name type="scientific">Sistotremastrum niveocremeum HHB9708</name>
    <dbReference type="NCBI Taxonomy" id="1314777"/>
    <lineage>
        <taxon>Eukaryota</taxon>
        <taxon>Fungi</taxon>
        <taxon>Dikarya</taxon>
        <taxon>Basidiomycota</taxon>
        <taxon>Agaricomycotina</taxon>
        <taxon>Agaricomycetes</taxon>
        <taxon>Sistotremastrales</taxon>
        <taxon>Sistotremastraceae</taxon>
        <taxon>Sertulicium</taxon>
        <taxon>Sertulicium niveocremeum</taxon>
    </lineage>
</organism>
<reference evidence="10 11" key="1">
    <citation type="journal article" date="2016" name="Mol. Biol. Evol.">
        <title>Comparative Genomics of Early-Diverging Mushroom-Forming Fungi Provides Insights into the Origins of Lignocellulose Decay Capabilities.</title>
        <authorList>
            <person name="Nagy L.G."/>
            <person name="Riley R."/>
            <person name="Tritt A."/>
            <person name="Adam C."/>
            <person name="Daum C."/>
            <person name="Floudas D."/>
            <person name="Sun H."/>
            <person name="Yadav J.S."/>
            <person name="Pangilinan J."/>
            <person name="Larsson K.H."/>
            <person name="Matsuura K."/>
            <person name="Barry K."/>
            <person name="Labutti K."/>
            <person name="Kuo R."/>
            <person name="Ohm R.A."/>
            <person name="Bhattacharya S.S."/>
            <person name="Shirouzu T."/>
            <person name="Yoshinaga Y."/>
            <person name="Martin F.M."/>
            <person name="Grigoriev I.V."/>
            <person name="Hibbett D.S."/>
        </authorList>
    </citation>
    <scope>NUCLEOTIDE SEQUENCE [LARGE SCALE GENOMIC DNA]</scope>
    <source>
        <strain evidence="10 11">HHB9708</strain>
    </source>
</reference>
<dbReference type="Proteomes" id="UP000076722">
    <property type="component" value="Unassembled WGS sequence"/>
</dbReference>
<keyword evidence="11" id="KW-1185">Reference proteome</keyword>
<feature type="domain" description="VPS10" evidence="9">
    <location>
        <begin position="50"/>
        <end position="701"/>
    </location>
</feature>
<dbReference type="GO" id="GO:0005829">
    <property type="term" value="C:cytosol"/>
    <property type="evidence" value="ECO:0007669"/>
    <property type="project" value="GOC"/>
</dbReference>
<dbReference type="InterPro" id="IPR006581">
    <property type="entry name" value="VPS10"/>
</dbReference>
<evidence type="ECO:0000256" key="1">
    <source>
        <dbReference type="ARBA" id="ARBA00004370"/>
    </source>
</evidence>
<feature type="chain" id="PRO_5007854069" evidence="8">
    <location>
        <begin position="26"/>
        <end position="1483"/>
    </location>
</feature>
<protein>
    <submittedName>
        <fullName evidence="10">Oligoxyloglucan reducing end-specific cellobiohydrolase</fullName>
    </submittedName>
</protein>
<dbReference type="Gene3D" id="3.30.60.270">
    <property type="match status" value="2"/>
</dbReference>
<dbReference type="GO" id="GO:0006623">
    <property type="term" value="P:protein targeting to vacuole"/>
    <property type="evidence" value="ECO:0007669"/>
    <property type="project" value="TreeGrafter"/>
</dbReference>
<dbReference type="SUPFAM" id="SSF110296">
    <property type="entry name" value="Oligoxyloglucan reducing end-specific cellobiohydrolase"/>
    <property type="match status" value="2"/>
</dbReference>
<dbReference type="SMART" id="SM00602">
    <property type="entry name" value="VPS10"/>
    <property type="match status" value="2"/>
</dbReference>
<dbReference type="FunFam" id="3.30.60.270:FF:000005">
    <property type="entry name" value="Sortilin"/>
    <property type="match status" value="1"/>
</dbReference>
<feature type="transmembrane region" description="Helical" evidence="7">
    <location>
        <begin position="1367"/>
        <end position="1389"/>
    </location>
</feature>
<dbReference type="InterPro" id="IPR015943">
    <property type="entry name" value="WD40/YVTN_repeat-like_dom_sf"/>
</dbReference>
<feature type="domain" description="VPS10" evidence="9">
    <location>
        <begin position="727"/>
        <end position="1364"/>
    </location>
</feature>
<dbReference type="Pfam" id="PF15901">
    <property type="entry name" value="Sortilin_C"/>
    <property type="match status" value="2"/>
</dbReference>
<evidence type="ECO:0000256" key="3">
    <source>
        <dbReference type="ARBA" id="ARBA00022737"/>
    </source>
</evidence>
<dbReference type="EMBL" id="KV419403">
    <property type="protein sequence ID" value="KZS94948.1"/>
    <property type="molecule type" value="Genomic_DNA"/>
</dbReference>
<gene>
    <name evidence="10" type="ORF">SISNIDRAFT_548865</name>
</gene>
<dbReference type="Pfam" id="PF15902">
    <property type="entry name" value="Sortilin-Vps10"/>
    <property type="match status" value="2"/>
</dbReference>